<dbReference type="Proteomes" id="UP001164539">
    <property type="component" value="Chromosome 13"/>
</dbReference>
<sequence length="114" mass="12513">MARFLRLCMMLAEVLILIAEIEASMNSKQLKAVEGAKRWKISSVQVPVASPAPSEVSAVSETPRIRQTGKHHHFADNSVAGGDVILGGFITVFIVAVVWYIRVTRKNQKSPARV</sequence>
<gene>
    <name evidence="1" type="ORF">OWV82_023231</name>
</gene>
<proteinExistence type="predicted"/>
<accession>A0ACC1WZB8</accession>
<name>A0ACC1WZB8_MELAZ</name>
<protein>
    <submittedName>
        <fullName evidence="1">Basic helix-loop-helix DNA-binding superfamily protein</fullName>
    </submittedName>
</protein>
<reference evidence="1 2" key="1">
    <citation type="journal article" date="2023" name="Science">
        <title>Complex scaffold remodeling in plant triterpene biosynthesis.</title>
        <authorList>
            <person name="De La Pena R."/>
            <person name="Hodgson H."/>
            <person name="Liu J.C."/>
            <person name="Stephenson M.J."/>
            <person name="Martin A.C."/>
            <person name="Owen C."/>
            <person name="Harkess A."/>
            <person name="Leebens-Mack J."/>
            <person name="Jimenez L.E."/>
            <person name="Osbourn A."/>
            <person name="Sattely E.S."/>
        </authorList>
    </citation>
    <scope>NUCLEOTIDE SEQUENCE [LARGE SCALE GENOMIC DNA]</scope>
    <source>
        <strain evidence="2">cv. JPN11</strain>
        <tissue evidence="1">Leaf</tissue>
    </source>
</reference>
<comment type="caution">
    <text evidence="1">The sequence shown here is derived from an EMBL/GenBank/DDBJ whole genome shotgun (WGS) entry which is preliminary data.</text>
</comment>
<dbReference type="EMBL" id="CM051406">
    <property type="protein sequence ID" value="KAJ4703305.1"/>
    <property type="molecule type" value="Genomic_DNA"/>
</dbReference>
<evidence type="ECO:0000313" key="1">
    <source>
        <dbReference type="EMBL" id="KAJ4703305.1"/>
    </source>
</evidence>
<keyword evidence="1" id="KW-0238">DNA-binding</keyword>
<organism evidence="1 2">
    <name type="scientific">Melia azedarach</name>
    <name type="common">Chinaberry tree</name>
    <dbReference type="NCBI Taxonomy" id="155640"/>
    <lineage>
        <taxon>Eukaryota</taxon>
        <taxon>Viridiplantae</taxon>
        <taxon>Streptophyta</taxon>
        <taxon>Embryophyta</taxon>
        <taxon>Tracheophyta</taxon>
        <taxon>Spermatophyta</taxon>
        <taxon>Magnoliopsida</taxon>
        <taxon>eudicotyledons</taxon>
        <taxon>Gunneridae</taxon>
        <taxon>Pentapetalae</taxon>
        <taxon>rosids</taxon>
        <taxon>malvids</taxon>
        <taxon>Sapindales</taxon>
        <taxon>Meliaceae</taxon>
        <taxon>Melia</taxon>
    </lineage>
</organism>
<keyword evidence="2" id="KW-1185">Reference proteome</keyword>
<evidence type="ECO:0000313" key="2">
    <source>
        <dbReference type="Proteomes" id="UP001164539"/>
    </source>
</evidence>